<comment type="similarity">
    <text evidence="2 15">In the C-terminal section; belongs to the peptidase M41 family.</text>
</comment>
<gene>
    <name evidence="19" type="primary">hflB</name>
    <name evidence="15" type="synonym">ftsH</name>
    <name evidence="19" type="ORF">HUE56_25535</name>
</gene>
<accession>A0A6N1AQP0</accession>
<dbReference type="Pfam" id="PF01434">
    <property type="entry name" value="Peptidase_M41"/>
    <property type="match status" value="1"/>
</dbReference>
<evidence type="ECO:0000256" key="1">
    <source>
        <dbReference type="ARBA" id="ARBA00004370"/>
    </source>
</evidence>
<keyword evidence="6 15" id="KW-0479">Metal-binding</keyword>
<evidence type="ECO:0000256" key="14">
    <source>
        <dbReference type="ARBA" id="ARBA00061570"/>
    </source>
</evidence>
<dbReference type="AlphaFoldDB" id="A0A6N1AQP0"/>
<reference evidence="19 20" key="1">
    <citation type="submission" date="2020-06" db="EMBL/GenBank/DDBJ databases">
        <title>Complete genome of Azosprillum oryzae KACC14407.</title>
        <authorList>
            <person name="Kim M."/>
            <person name="Park Y.-J."/>
            <person name="Shin J.-H."/>
        </authorList>
    </citation>
    <scope>NUCLEOTIDE SEQUENCE [LARGE SCALE GENOMIC DNA]</scope>
    <source>
        <strain evidence="19 20">KACC 14407</strain>
        <plasmid evidence="19 20">unnamed6</plasmid>
    </source>
</reference>
<feature type="region of interest" description="Disordered" evidence="17">
    <location>
        <begin position="593"/>
        <end position="644"/>
    </location>
</feature>
<evidence type="ECO:0000256" key="16">
    <source>
        <dbReference type="RuleBase" id="RU003651"/>
    </source>
</evidence>
<comment type="function">
    <text evidence="15">Acts as a processive, ATP-dependent zinc metallopeptidase for both cytoplasmic and membrane proteins. Plays a role in the quality control of integral membrane proteins.</text>
</comment>
<sequence length="644" mass="69231">MDDRKDSDRGADLLLWLSLALSIGVGLFLLWALPGVHQAQTIPYSQFQDLLDRGKIEQVMVGETTLTGTLSEPLPNGSRTFETVRVAPDIARDLSARHIPFSGISGSGWASGIASWFGWLLILFAVWSLAGMSGMRAGGGLLSIGRSKAKLFAETDVSIRFDDVAGVDEAKEELREVVEFLQNPQEFSRLGAHVPKGILLVGPPGTGKTLLARAVAGEAKVPFISTNGSEFVEMFVGVGAARVRDLFTLARARTPAIIFIDELDALGRARGSMPMLGGHDEKEQTLNQLLAELDGFDPSAGLVLLAATNRPEILDPALLRAGRFDRQILVDRPEKSGRAQILAIHTRRVPLDRGVDLTHLAALTPGFTGADLANLVNEAAMIATRRDADAVSTEDFEAAIERIVAGLEKKSRILSLHERSIVAHHEMGHALVAMAIPGTDPVQKVSIIPRGIGALGYTIQRPTEDRFLMGRHELEDKMTVLMAGRAAEQIVFGEVSTGGADDLAKVTDIARGMVMRYGMDETLGAVCYDTEPGHLLGQPPGAFWQPRHYGEASASRIDAAVRTLVEAASSRASNILRRNHAVLEQGARSLLERETLTADELPKPLPESEGGEEDPDGESKQGAETLPDGSKASAKPPLRILGTH</sequence>
<protein>
    <recommendedName>
        <fullName evidence="15">ATP-dependent zinc metalloprotease FtsH</fullName>
        <ecNumber evidence="15">3.4.24.-</ecNumber>
    </recommendedName>
</protein>
<dbReference type="SUPFAM" id="SSF140990">
    <property type="entry name" value="FtsH protease domain-like"/>
    <property type="match status" value="1"/>
</dbReference>
<dbReference type="OrthoDB" id="9809379at2"/>
<evidence type="ECO:0000256" key="11">
    <source>
        <dbReference type="ARBA" id="ARBA00022989"/>
    </source>
</evidence>
<evidence type="ECO:0000256" key="4">
    <source>
        <dbReference type="ARBA" id="ARBA00022670"/>
    </source>
</evidence>
<evidence type="ECO:0000256" key="15">
    <source>
        <dbReference type="HAMAP-Rule" id="MF_01458"/>
    </source>
</evidence>
<dbReference type="EC" id="3.4.24.-" evidence="15"/>
<dbReference type="FunFam" id="1.10.8.60:FF:000001">
    <property type="entry name" value="ATP-dependent zinc metalloprotease FtsH"/>
    <property type="match status" value="1"/>
</dbReference>
<name>A0A6N1AQP0_9PROT</name>
<dbReference type="Gene3D" id="3.30.720.210">
    <property type="match status" value="1"/>
</dbReference>
<dbReference type="SMART" id="SM00382">
    <property type="entry name" value="AAA"/>
    <property type="match status" value="1"/>
</dbReference>
<evidence type="ECO:0000313" key="19">
    <source>
        <dbReference type="EMBL" id="QKS53880.1"/>
    </source>
</evidence>
<evidence type="ECO:0000256" key="8">
    <source>
        <dbReference type="ARBA" id="ARBA00022801"/>
    </source>
</evidence>
<evidence type="ECO:0000259" key="18">
    <source>
        <dbReference type="SMART" id="SM00382"/>
    </source>
</evidence>
<dbReference type="GO" id="GO:0008270">
    <property type="term" value="F:zinc ion binding"/>
    <property type="evidence" value="ECO:0007669"/>
    <property type="project" value="UniProtKB-UniRule"/>
</dbReference>
<dbReference type="InterPro" id="IPR003960">
    <property type="entry name" value="ATPase_AAA_CS"/>
</dbReference>
<feature type="binding site" evidence="15">
    <location>
        <position position="502"/>
    </location>
    <ligand>
        <name>Zn(2+)</name>
        <dbReference type="ChEBI" id="CHEBI:29105"/>
        <note>catalytic</note>
    </ligand>
</feature>
<feature type="transmembrane region" description="Helical" evidence="15">
    <location>
        <begin position="12"/>
        <end position="33"/>
    </location>
</feature>
<evidence type="ECO:0000256" key="2">
    <source>
        <dbReference type="ARBA" id="ARBA00010044"/>
    </source>
</evidence>
<comment type="subunit">
    <text evidence="15">Homohexamer.</text>
</comment>
<dbReference type="PROSITE" id="PS00674">
    <property type="entry name" value="AAA"/>
    <property type="match status" value="1"/>
</dbReference>
<dbReference type="GO" id="GO:0006508">
    <property type="term" value="P:proteolysis"/>
    <property type="evidence" value="ECO:0007669"/>
    <property type="project" value="UniProtKB-KW"/>
</dbReference>
<dbReference type="EMBL" id="CP054621">
    <property type="protein sequence ID" value="QKS53880.1"/>
    <property type="molecule type" value="Genomic_DNA"/>
</dbReference>
<dbReference type="NCBIfam" id="TIGR01241">
    <property type="entry name" value="FtsH_fam"/>
    <property type="match status" value="1"/>
</dbReference>
<comment type="similarity">
    <text evidence="14 15">In the central section; belongs to the AAA ATPase family.</text>
</comment>
<dbReference type="InterPro" id="IPR041569">
    <property type="entry name" value="AAA_lid_3"/>
</dbReference>
<dbReference type="SUPFAM" id="SSF52540">
    <property type="entry name" value="P-loop containing nucleoside triphosphate hydrolases"/>
    <property type="match status" value="1"/>
</dbReference>
<evidence type="ECO:0000313" key="20">
    <source>
        <dbReference type="Proteomes" id="UP000509702"/>
    </source>
</evidence>
<keyword evidence="9 15" id="KW-0862">Zinc</keyword>
<keyword evidence="10 15" id="KW-0067">ATP-binding</keyword>
<keyword evidence="13 15" id="KW-0472">Membrane</keyword>
<organism evidence="19 20">
    <name type="scientific">Azospirillum oryzae</name>
    <dbReference type="NCBI Taxonomy" id="286727"/>
    <lineage>
        <taxon>Bacteria</taxon>
        <taxon>Pseudomonadati</taxon>
        <taxon>Pseudomonadota</taxon>
        <taxon>Alphaproteobacteria</taxon>
        <taxon>Rhodospirillales</taxon>
        <taxon>Azospirillaceae</taxon>
        <taxon>Azospirillum</taxon>
    </lineage>
</organism>
<keyword evidence="20" id="KW-1185">Reference proteome</keyword>
<dbReference type="Pfam" id="PF06480">
    <property type="entry name" value="FtsH_ext"/>
    <property type="match status" value="1"/>
</dbReference>
<dbReference type="Gene3D" id="3.40.50.300">
    <property type="entry name" value="P-loop containing nucleotide triphosphate hydrolases"/>
    <property type="match status" value="1"/>
</dbReference>
<dbReference type="GO" id="GO:0004222">
    <property type="term" value="F:metalloendopeptidase activity"/>
    <property type="evidence" value="ECO:0007669"/>
    <property type="project" value="InterPro"/>
</dbReference>
<dbReference type="GO" id="GO:0005524">
    <property type="term" value="F:ATP binding"/>
    <property type="evidence" value="ECO:0007669"/>
    <property type="project" value="UniProtKB-UniRule"/>
</dbReference>
<geneLocation type="plasmid" evidence="19 20">
    <name>unnamed6</name>
</geneLocation>
<dbReference type="GO" id="GO:0005886">
    <property type="term" value="C:plasma membrane"/>
    <property type="evidence" value="ECO:0007669"/>
    <property type="project" value="UniProtKB-SubCell"/>
</dbReference>
<evidence type="ECO:0000256" key="9">
    <source>
        <dbReference type="ARBA" id="ARBA00022833"/>
    </source>
</evidence>
<keyword evidence="12 15" id="KW-0482">Metalloprotease</keyword>
<keyword evidence="7 15" id="KW-0547">Nucleotide-binding</keyword>
<dbReference type="KEGG" id="aoz:HUE56_25535"/>
<dbReference type="PANTHER" id="PTHR23076">
    <property type="entry name" value="METALLOPROTEASE M41 FTSH"/>
    <property type="match status" value="1"/>
</dbReference>
<feature type="active site" evidence="15">
    <location>
        <position position="426"/>
    </location>
</feature>
<evidence type="ECO:0000256" key="13">
    <source>
        <dbReference type="ARBA" id="ARBA00023136"/>
    </source>
</evidence>
<dbReference type="RefSeq" id="WP_149199539.1">
    <property type="nucleotide sequence ID" value="NZ_BSOV01000002.1"/>
</dbReference>
<dbReference type="Pfam" id="PF00004">
    <property type="entry name" value="AAA"/>
    <property type="match status" value="1"/>
</dbReference>
<feature type="compositionally biased region" description="Basic and acidic residues" evidence="17">
    <location>
        <begin position="593"/>
        <end position="602"/>
    </location>
</feature>
<dbReference type="InterPro" id="IPR027417">
    <property type="entry name" value="P-loop_NTPase"/>
</dbReference>
<keyword evidence="19" id="KW-0614">Plasmid</keyword>
<evidence type="ECO:0000256" key="17">
    <source>
        <dbReference type="SAM" id="MobiDB-lite"/>
    </source>
</evidence>
<evidence type="ECO:0000256" key="6">
    <source>
        <dbReference type="ARBA" id="ARBA00022723"/>
    </source>
</evidence>
<dbReference type="Pfam" id="PF17862">
    <property type="entry name" value="AAA_lid_3"/>
    <property type="match status" value="1"/>
</dbReference>
<proteinExistence type="inferred from homology"/>
<evidence type="ECO:0000256" key="12">
    <source>
        <dbReference type="ARBA" id="ARBA00023049"/>
    </source>
</evidence>
<dbReference type="InterPro" id="IPR000642">
    <property type="entry name" value="Peptidase_M41"/>
</dbReference>
<dbReference type="FunFam" id="1.20.58.760:FF:000001">
    <property type="entry name" value="ATP-dependent zinc metalloprotease FtsH"/>
    <property type="match status" value="1"/>
</dbReference>
<evidence type="ECO:0000256" key="7">
    <source>
        <dbReference type="ARBA" id="ARBA00022741"/>
    </source>
</evidence>
<keyword evidence="8 15" id="KW-0378">Hydrolase</keyword>
<dbReference type="GO" id="GO:0004176">
    <property type="term" value="F:ATP-dependent peptidase activity"/>
    <property type="evidence" value="ECO:0007669"/>
    <property type="project" value="InterPro"/>
</dbReference>
<dbReference type="Gene3D" id="1.10.8.60">
    <property type="match status" value="1"/>
</dbReference>
<dbReference type="InterPro" id="IPR011546">
    <property type="entry name" value="Pept_M41_FtsH_extracell"/>
</dbReference>
<feature type="domain" description="AAA+ ATPase" evidence="18">
    <location>
        <begin position="194"/>
        <end position="334"/>
    </location>
</feature>
<evidence type="ECO:0000256" key="3">
    <source>
        <dbReference type="ARBA" id="ARBA00022475"/>
    </source>
</evidence>
<dbReference type="InterPro" id="IPR037219">
    <property type="entry name" value="Peptidase_M41-like"/>
</dbReference>
<evidence type="ECO:0000256" key="5">
    <source>
        <dbReference type="ARBA" id="ARBA00022692"/>
    </source>
</evidence>
<keyword evidence="11 15" id="KW-1133">Transmembrane helix</keyword>
<dbReference type="InterPro" id="IPR005936">
    <property type="entry name" value="FtsH"/>
</dbReference>
<dbReference type="HAMAP" id="MF_01458">
    <property type="entry name" value="FtsH"/>
    <property type="match status" value="1"/>
</dbReference>
<dbReference type="InterPro" id="IPR003593">
    <property type="entry name" value="AAA+_ATPase"/>
</dbReference>
<feature type="binding site" evidence="15">
    <location>
        <position position="425"/>
    </location>
    <ligand>
        <name>Zn(2+)</name>
        <dbReference type="ChEBI" id="CHEBI:29105"/>
        <note>catalytic</note>
    </ligand>
</feature>
<dbReference type="CDD" id="cd19501">
    <property type="entry name" value="RecA-like_FtsH"/>
    <property type="match status" value="1"/>
</dbReference>
<comment type="subcellular location">
    <subcellularLocation>
        <location evidence="15">Cell membrane</location>
        <topology evidence="15">Multi-pass membrane protein</topology>
        <orientation evidence="15">Cytoplasmic side</orientation>
    </subcellularLocation>
    <subcellularLocation>
        <location evidence="1">Membrane</location>
    </subcellularLocation>
</comment>
<comment type="caution">
    <text evidence="15">Lacks conserved residue(s) required for the propagation of feature annotation.</text>
</comment>
<evidence type="ECO:0000256" key="10">
    <source>
        <dbReference type="ARBA" id="ARBA00022840"/>
    </source>
</evidence>
<feature type="binding site" evidence="15">
    <location>
        <begin position="202"/>
        <end position="209"/>
    </location>
    <ligand>
        <name>ATP</name>
        <dbReference type="ChEBI" id="CHEBI:30616"/>
    </ligand>
</feature>
<keyword evidence="4 15" id="KW-0645">Protease</keyword>
<keyword evidence="3 15" id="KW-1003">Cell membrane</keyword>
<comment type="similarity">
    <text evidence="16">Belongs to the AAA ATPase family.</text>
</comment>
<dbReference type="Proteomes" id="UP000509702">
    <property type="component" value="Plasmid unnamed6"/>
</dbReference>
<dbReference type="PANTHER" id="PTHR23076:SF97">
    <property type="entry name" value="ATP-DEPENDENT ZINC METALLOPROTEASE YME1L1"/>
    <property type="match status" value="1"/>
</dbReference>
<feature type="binding site" evidence="15">
    <location>
        <position position="429"/>
    </location>
    <ligand>
        <name>Zn(2+)</name>
        <dbReference type="ChEBI" id="CHEBI:29105"/>
        <note>catalytic</note>
    </ligand>
</feature>
<dbReference type="GO" id="GO:0030163">
    <property type="term" value="P:protein catabolic process"/>
    <property type="evidence" value="ECO:0007669"/>
    <property type="project" value="UniProtKB-UniRule"/>
</dbReference>
<keyword evidence="5 15" id="KW-0812">Transmembrane</keyword>
<dbReference type="Gene3D" id="1.20.58.760">
    <property type="entry name" value="Peptidase M41"/>
    <property type="match status" value="1"/>
</dbReference>
<dbReference type="InterPro" id="IPR003959">
    <property type="entry name" value="ATPase_AAA_core"/>
</dbReference>
<dbReference type="FunFam" id="3.40.50.300:FF:000001">
    <property type="entry name" value="ATP-dependent zinc metalloprotease FtsH"/>
    <property type="match status" value="1"/>
</dbReference>
<dbReference type="GO" id="GO:0016887">
    <property type="term" value="F:ATP hydrolysis activity"/>
    <property type="evidence" value="ECO:0007669"/>
    <property type="project" value="UniProtKB-UniRule"/>
</dbReference>
<comment type="cofactor">
    <cofactor evidence="15">
        <name>Zn(2+)</name>
        <dbReference type="ChEBI" id="CHEBI:29105"/>
    </cofactor>
    <text evidence="15">Binds 1 zinc ion per subunit.</text>
</comment>